<accession>A0ABV2G9F0</accession>
<evidence type="ECO:0000313" key="1">
    <source>
        <dbReference type="EMBL" id="MET3574902.1"/>
    </source>
</evidence>
<dbReference type="InterPro" id="IPR018672">
    <property type="entry name" value="DUF2140"/>
</dbReference>
<dbReference type="RefSeq" id="WP_354195512.1">
    <property type="nucleotide sequence ID" value="NZ_JBEPLW010000002.1"/>
</dbReference>
<keyword evidence="2" id="KW-1185">Reference proteome</keyword>
<name>A0ABV2G9F0_9BACL</name>
<reference evidence="1 2" key="1">
    <citation type="submission" date="2024-06" db="EMBL/GenBank/DDBJ databases">
        <title>Genomic Encyclopedia of Type Strains, Phase IV (KMG-IV): sequencing the most valuable type-strain genomes for metagenomic binning, comparative biology and taxonomic classification.</title>
        <authorList>
            <person name="Goeker M."/>
        </authorList>
    </citation>
    <scope>NUCLEOTIDE SEQUENCE [LARGE SCALE GENOMIC DNA]</scope>
    <source>
        <strain evidence="1 2">DSM 26128</strain>
    </source>
</reference>
<comment type="caution">
    <text evidence="1">The sequence shown here is derived from an EMBL/GenBank/DDBJ whole genome shotgun (WGS) entry which is preliminary data.</text>
</comment>
<proteinExistence type="predicted"/>
<dbReference type="Proteomes" id="UP001549099">
    <property type="component" value="Unassembled WGS sequence"/>
</dbReference>
<evidence type="ECO:0000313" key="2">
    <source>
        <dbReference type="Proteomes" id="UP001549099"/>
    </source>
</evidence>
<dbReference type="EMBL" id="JBEPLW010000002">
    <property type="protein sequence ID" value="MET3574902.1"/>
    <property type="molecule type" value="Genomic_DNA"/>
</dbReference>
<protein>
    <submittedName>
        <fullName evidence="1">Uncharacterized protein YpmS</fullName>
    </submittedName>
</protein>
<dbReference type="Pfam" id="PF09911">
    <property type="entry name" value="DUF2140"/>
    <property type="match status" value="1"/>
</dbReference>
<sequence>MNKWKIAFFLLAALIVTGVIALAVWISRPVPSVDIPSAQAVGKEADHLTVTATKEDLQGIANTYIAQAIGSNRIPVDLVIEDDVLLVSELTVFAVQLPVIMHFDPEVMEDGNLLLKQKSVEVGNLNIPPSTVLKLLGDTVDLPGWMIVRPKEEELFIDLSRLPVSGNVKVKAKKVDLANDDIELEILIPRK</sequence>
<organism evidence="1 2">
    <name type="scientific">Bhargavaea ullalensis</name>
    <dbReference type="NCBI Taxonomy" id="1265685"/>
    <lineage>
        <taxon>Bacteria</taxon>
        <taxon>Bacillati</taxon>
        <taxon>Bacillota</taxon>
        <taxon>Bacilli</taxon>
        <taxon>Bacillales</taxon>
        <taxon>Caryophanaceae</taxon>
        <taxon>Bhargavaea</taxon>
    </lineage>
</organism>
<gene>
    <name evidence="1" type="ORF">ABID49_000784</name>
</gene>